<sequence>MAPALGLDRLDGQVEGHRRLVGPLAGERVEHIGHRDDAGGERDLLARPTMRVAAPVPALVMGLGNVGREADQLAGAAAEDAGAEMGVRLDQVELGRIELARLQQHGIGDGDLAHVVERRREIDAAA</sequence>
<name>A0A509EJD8_9HYPH</name>
<gene>
    <name evidence="1" type="ORF">MET9862_05128</name>
</gene>
<dbReference type="Proteomes" id="UP000410984">
    <property type="component" value="Unassembled WGS sequence"/>
</dbReference>
<accession>A0A509EJD8</accession>
<reference evidence="1 2" key="1">
    <citation type="submission" date="2019-06" db="EMBL/GenBank/DDBJ databases">
        <authorList>
            <person name="Rodrigo-Torres L."/>
            <person name="Arahal R. D."/>
            <person name="Lucena T."/>
        </authorList>
    </citation>
    <scope>NUCLEOTIDE SEQUENCE [LARGE SCALE GENOMIC DNA]</scope>
    <source>
        <strain evidence="1 2">SB0023/3</strain>
    </source>
</reference>
<dbReference type="AlphaFoldDB" id="A0A509EJD8"/>
<keyword evidence="2" id="KW-1185">Reference proteome</keyword>
<evidence type="ECO:0000313" key="2">
    <source>
        <dbReference type="Proteomes" id="UP000410984"/>
    </source>
</evidence>
<evidence type="ECO:0000313" key="1">
    <source>
        <dbReference type="EMBL" id="VUD74497.1"/>
    </source>
</evidence>
<organism evidence="1 2">
    <name type="scientific">Methylobacterium symbioticum</name>
    <dbReference type="NCBI Taxonomy" id="2584084"/>
    <lineage>
        <taxon>Bacteria</taxon>
        <taxon>Pseudomonadati</taxon>
        <taxon>Pseudomonadota</taxon>
        <taxon>Alphaproteobacteria</taxon>
        <taxon>Hyphomicrobiales</taxon>
        <taxon>Methylobacteriaceae</taxon>
        <taxon>Methylobacterium</taxon>
    </lineage>
</organism>
<proteinExistence type="predicted"/>
<dbReference type="EMBL" id="CABFPH010000129">
    <property type="protein sequence ID" value="VUD74497.1"/>
    <property type="molecule type" value="Genomic_DNA"/>
</dbReference>
<protein>
    <submittedName>
        <fullName evidence="1">Uncharacterized protein</fullName>
    </submittedName>
</protein>